<keyword evidence="2" id="KW-1185">Reference proteome</keyword>
<organism evidence="1 2">
    <name type="scientific">Dyella psychrodurans</name>
    <dbReference type="NCBI Taxonomy" id="1927960"/>
    <lineage>
        <taxon>Bacteria</taxon>
        <taxon>Pseudomonadati</taxon>
        <taxon>Pseudomonadota</taxon>
        <taxon>Gammaproteobacteria</taxon>
        <taxon>Lysobacterales</taxon>
        <taxon>Rhodanobacteraceae</taxon>
        <taxon>Dyella</taxon>
    </lineage>
</organism>
<evidence type="ECO:0000313" key="1">
    <source>
        <dbReference type="EMBL" id="RDS82595.1"/>
    </source>
</evidence>
<name>A0A370X2Z7_9GAMM</name>
<dbReference type="Proteomes" id="UP000255334">
    <property type="component" value="Unassembled WGS sequence"/>
</dbReference>
<reference evidence="1 2" key="1">
    <citation type="submission" date="2018-07" db="EMBL/GenBank/DDBJ databases">
        <title>Dyella monticola sp. nov. and Dyella psychrodurans sp. nov. isolated from monsoon evergreen broad-leaved forest soil of Dinghu Mountain, China.</title>
        <authorList>
            <person name="Gao Z."/>
            <person name="Qiu L."/>
        </authorList>
    </citation>
    <scope>NUCLEOTIDE SEQUENCE [LARGE SCALE GENOMIC DNA]</scope>
    <source>
        <strain evidence="1 2">4MSK11</strain>
    </source>
</reference>
<gene>
    <name evidence="1" type="ORF">DWU99_14440</name>
</gene>
<comment type="caution">
    <text evidence="1">The sequence shown here is derived from an EMBL/GenBank/DDBJ whole genome shotgun (WGS) entry which is preliminary data.</text>
</comment>
<dbReference type="EMBL" id="QRBF01000005">
    <property type="protein sequence ID" value="RDS82595.1"/>
    <property type="molecule type" value="Genomic_DNA"/>
</dbReference>
<dbReference type="OrthoDB" id="8043414at2"/>
<sequence>MIKARKEASSFHGSFTLPDGKSMFGELILNGPATTLTLKNASTIGSDFERRNLHGVSVDNDHITYIGSDLSDLGTEIVKLRWI</sequence>
<dbReference type="AlphaFoldDB" id="A0A370X2Z7"/>
<protein>
    <submittedName>
        <fullName evidence="1">Uncharacterized protein</fullName>
    </submittedName>
</protein>
<evidence type="ECO:0000313" key="2">
    <source>
        <dbReference type="Proteomes" id="UP000255334"/>
    </source>
</evidence>
<dbReference type="RefSeq" id="WP_115478771.1">
    <property type="nucleotide sequence ID" value="NZ_QRBF01000005.1"/>
</dbReference>
<proteinExistence type="predicted"/>
<accession>A0A370X2Z7</accession>